<reference evidence="8" key="1">
    <citation type="submission" date="2020-07" db="EMBL/GenBank/DDBJ databases">
        <title>Genome sequence and genetic diversity analysis of an under-domesticated orphan crop, white fonio (Digitaria exilis).</title>
        <authorList>
            <person name="Bennetzen J.L."/>
            <person name="Chen S."/>
            <person name="Ma X."/>
            <person name="Wang X."/>
            <person name="Yssel A.E.J."/>
            <person name="Chaluvadi S.R."/>
            <person name="Johnson M."/>
            <person name="Gangashetty P."/>
            <person name="Hamidou F."/>
            <person name="Sanogo M.D."/>
            <person name="Zwaenepoel A."/>
            <person name="Wallace J."/>
            <person name="Van De Peer Y."/>
            <person name="Van Deynze A."/>
        </authorList>
    </citation>
    <scope>NUCLEOTIDE SEQUENCE</scope>
    <source>
        <tissue evidence="8">Leaves</tissue>
    </source>
</reference>
<dbReference type="Pfam" id="PF00612">
    <property type="entry name" value="IQ"/>
    <property type="match status" value="6"/>
</dbReference>
<feature type="domain" description="Calponin-homology (CH)" evidence="7">
    <location>
        <begin position="361"/>
        <end position="483"/>
    </location>
</feature>
<evidence type="ECO:0000259" key="7">
    <source>
        <dbReference type="PROSITE" id="PS50021"/>
    </source>
</evidence>
<dbReference type="GO" id="GO:0005737">
    <property type="term" value="C:cytoplasm"/>
    <property type="evidence" value="ECO:0007669"/>
    <property type="project" value="UniProtKB-SubCell"/>
</dbReference>
<protein>
    <recommendedName>
        <fullName evidence="7">Calponin-homology (CH) domain-containing protein</fullName>
    </recommendedName>
</protein>
<keyword evidence="2" id="KW-0963">Cytoplasm</keyword>
<feature type="region of interest" description="Disordered" evidence="6">
    <location>
        <begin position="127"/>
        <end position="152"/>
    </location>
</feature>
<feature type="coiled-coil region" evidence="5">
    <location>
        <begin position="1354"/>
        <end position="1381"/>
    </location>
</feature>
<dbReference type="Gene3D" id="1.25.10.10">
    <property type="entry name" value="Leucine-rich Repeat Variant"/>
    <property type="match status" value="1"/>
</dbReference>
<sequence length="1409" mass="158656">MSRREPSSPFRDLSNLRTPRPKPKPVPASKTPLQAPTPLRSAPRPGDGAPTPLDRRLRALEVDQSRSARRAESGRERALRAFAGSASSWLSLLLRDPAACGCSPAAAASAAAAQPCAAGRRYALDGERARGARSPKRRRGGGDRGGERRKEMTPAMVAALRDSLREVCSLDDVTERMAKYMSKDACEEVLVMMTQICKNIDEGRLKMKAHCPLATDLGLKEKATRIFMCYNPDWLRIGLHIVLGGDSLLQNGLGKRDREFHFLKRILEKHMFSQIMIAKSSAPKKIVEGHVVQCYSEALGNIILKRIFLFVAALDRAKIESALPLEAGIDGLDGGSPLLFCHQGQVKSSRQIIQESLGEAMHGEGDLLMHLRTMGYKLNYHQPALSEYDFNIKSLFEDLQDGMILCRVVQLLLSDASVILKVIVPSDTNKKRLSNCSTAIQYIKKARVPLSDSDGVTISAEDIVAGDKELILSLLWNVFIHMQLPLLASTLLSHELTRLSAPVMSVEKRISESNSHVGLLYDWVQVICSKYAISAKSSSQFDRRALNCVVNYYLNIDIFPHEETQIGCRKELFTELDTLADITRHPSSKMGKVLADVLQDIPGSGILTDGVLSHERSAILFLSFLCSHLTNGERLDQLKTLMNMKLKYESPDTKISATRQGKNGVKYQPQTENKNGSCTNQEWAATIIQTQARILIAKNKYCKCKKAIFILQGAMRAWSAATLKKNHSCLTPWAHGIQFFSGKYNRYFSFIMERHRFVQMRKSAIMIQQAVRIWIGGGKRFENNEPVKSYELPEGNTSSKTISIAPSHWEHCSGGVAIASATPRQHCKHLDTLKASAVPHIRCSDAMDSLGSTTPQKPSDKKNNSITSATQPCKSGHDSISPPSSPSSMLLSSCKGTASSQSCEVETTNVISITFFEHKQLVSTWIGLPARKASVAAQRIQSAYRRFLNNRLLKITAAIKIQSHWRCYSVHKCFTKQVQAIVGIQNSIRLFLHHQARQRQELSAVLIQRVVRGWLARKKMLGSSSLHTNMRFCVLNQSQQAKCHQSLELKIVLHSVIRLQRWWKKFLLHRSIQTSVISIQSFVRGWLARKQLDRTFCCISIIQRWWRKLLFLESRKQAVTFIQAHFRGWVTRQDAIRTRRCISTIQRWWRKVLFLQLRKRAVIVIQAHFRGWVGRQTASRTRKSVITIQSYVKSYLVRKASKQEVAHTRSGLQKSSAQVDDGMHLINRLVAALSQLRHSRSTRSIRQTCATLSSATEYSKKCCETLVTAGAVGILLRQIHLLNRGIPDQEVLKQVFLTLRNIACYPNLRQVLIKTPESAEIIFQELLRNKSTGFFIASDILKKFCESKEGHETVRALRHHIKRLRNLVQDLEKKVEFNKRNGRAAAVKENNLRRLQEAATLYHLLTCDA</sequence>
<name>A0A835BK45_9POAL</name>
<dbReference type="EMBL" id="JACEFO010001827">
    <property type="protein sequence ID" value="KAF8700390.1"/>
    <property type="molecule type" value="Genomic_DNA"/>
</dbReference>
<feature type="compositionally biased region" description="Basic and acidic residues" evidence="6">
    <location>
        <begin position="53"/>
        <end position="76"/>
    </location>
</feature>
<evidence type="ECO:0000313" key="8">
    <source>
        <dbReference type="EMBL" id="KAF8700390.1"/>
    </source>
</evidence>
<gene>
    <name evidence="8" type="ORF">HU200_034325</name>
</gene>
<dbReference type="InterPro" id="IPR036872">
    <property type="entry name" value="CH_dom_sf"/>
</dbReference>
<dbReference type="GO" id="GO:0005516">
    <property type="term" value="F:calmodulin binding"/>
    <property type="evidence" value="ECO:0007669"/>
    <property type="project" value="UniProtKB-KW"/>
</dbReference>
<keyword evidence="5" id="KW-0175">Coiled coil</keyword>
<evidence type="ECO:0000256" key="1">
    <source>
        <dbReference type="ARBA" id="ARBA00004496"/>
    </source>
</evidence>
<feature type="compositionally biased region" description="Low complexity" evidence="6">
    <location>
        <begin position="879"/>
        <end position="892"/>
    </location>
</feature>
<organism evidence="8 9">
    <name type="scientific">Digitaria exilis</name>
    <dbReference type="NCBI Taxonomy" id="1010633"/>
    <lineage>
        <taxon>Eukaryota</taxon>
        <taxon>Viridiplantae</taxon>
        <taxon>Streptophyta</taxon>
        <taxon>Embryophyta</taxon>
        <taxon>Tracheophyta</taxon>
        <taxon>Spermatophyta</taxon>
        <taxon>Magnoliopsida</taxon>
        <taxon>Liliopsida</taxon>
        <taxon>Poales</taxon>
        <taxon>Poaceae</taxon>
        <taxon>PACMAD clade</taxon>
        <taxon>Panicoideae</taxon>
        <taxon>Panicodae</taxon>
        <taxon>Paniceae</taxon>
        <taxon>Anthephorinae</taxon>
        <taxon>Digitaria</taxon>
    </lineage>
</organism>
<dbReference type="Gene3D" id="1.20.5.190">
    <property type="match status" value="4"/>
</dbReference>
<evidence type="ECO:0000256" key="4">
    <source>
        <dbReference type="ARBA" id="ARBA00022860"/>
    </source>
</evidence>
<evidence type="ECO:0000256" key="3">
    <source>
        <dbReference type="ARBA" id="ARBA00022737"/>
    </source>
</evidence>
<dbReference type="GO" id="GO:0007051">
    <property type="term" value="P:spindle organization"/>
    <property type="evidence" value="ECO:0007669"/>
    <property type="project" value="TreeGrafter"/>
</dbReference>
<dbReference type="PROSITE" id="PS50021">
    <property type="entry name" value="CH"/>
    <property type="match status" value="1"/>
</dbReference>
<dbReference type="CDD" id="cd21223">
    <property type="entry name" value="CH_ASPM_rpt1"/>
    <property type="match status" value="1"/>
</dbReference>
<dbReference type="GO" id="GO:0000922">
    <property type="term" value="C:spindle pole"/>
    <property type="evidence" value="ECO:0007669"/>
    <property type="project" value="TreeGrafter"/>
</dbReference>
<dbReference type="InterPro" id="IPR016024">
    <property type="entry name" value="ARM-type_fold"/>
</dbReference>
<dbReference type="PANTHER" id="PTHR22706">
    <property type="entry name" value="ASSEMBLY FACTOR FOR SPINDLE MICROTUBULES"/>
    <property type="match status" value="1"/>
</dbReference>
<dbReference type="OrthoDB" id="2148418at2759"/>
<keyword evidence="3" id="KW-0677">Repeat</keyword>
<dbReference type="GO" id="GO:0051295">
    <property type="term" value="P:establishment of meiotic spindle localization"/>
    <property type="evidence" value="ECO:0007669"/>
    <property type="project" value="TreeGrafter"/>
</dbReference>
<feature type="region of interest" description="Disordered" evidence="6">
    <location>
        <begin position="846"/>
        <end position="892"/>
    </location>
</feature>
<dbReference type="SUPFAM" id="SSF48371">
    <property type="entry name" value="ARM repeat"/>
    <property type="match status" value="1"/>
</dbReference>
<comment type="caution">
    <text evidence="8">The sequence shown here is derived from an EMBL/GenBank/DDBJ whole genome shotgun (WGS) entry which is preliminary data.</text>
</comment>
<dbReference type="Gene3D" id="1.10.418.10">
    <property type="entry name" value="Calponin-like domain"/>
    <property type="match status" value="1"/>
</dbReference>
<keyword evidence="4" id="KW-0112">Calmodulin-binding</keyword>
<feature type="compositionally biased region" description="Basic and acidic residues" evidence="6">
    <location>
        <begin position="140"/>
        <end position="152"/>
    </location>
</feature>
<comment type="subcellular location">
    <subcellularLocation>
        <location evidence="1">Cytoplasm</location>
    </subcellularLocation>
</comment>
<accession>A0A835BK45</accession>
<dbReference type="InterPro" id="IPR051185">
    <property type="entry name" value="ASPM"/>
</dbReference>
<dbReference type="GO" id="GO:0000278">
    <property type="term" value="P:mitotic cell cycle"/>
    <property type="evidence" value="ECO:0007669"/>
    <property type="project" value="TreeGrafter"/>
</dbReference>
<feature type="region of interest" description="Disordered" evidence="6">
    <location>
        <begin position="1"/>
        <end position="76"/>
    </location>
</feature>
<dbReference type="SMART" id="SM00015">
    <property type="entry name" value="IQ"/>
    <property type="match status" value="7"/>
</dbReference>
<dbReference type="Proteomes" id="UP000636709">
    <property type="component" value="Unassembled WGS sequence"/>
</dbReference>
<evidence type="ECO:0000313" key="9">
    <source>
        <dbReference type="Proteomes" id="UP000636709"/>
    </source>
</evidence>
<dbReference type="PROSITE" id="PS50096">
    <property type="entry name" value="IQ"/>
    <property type="match status" value="5"/>
</dbReference>
<dbReference type="InterPro" id="IPR001715">
    <property type="entry name" value="CH_dom"/>
</dbReference>
<dbReference type="SMART" id="SM00033">
    <property type="entry name" value="CH"/>
    <property type="match status" value="1"/>
</dbReference>
<dbReference type="SUPFAM" id="SSF47576">
    <property type="entry name" value="Calponin-homology domain, CH-domain"/>
    <property type="match status" value="1"/>
</dbReference>
<evidence type="ECO:0000256" key="2">
    <source>
        <dbReference type="ARBA" id="ARBA00022490"/>
    </source>
</evidence>
<evidence type="ECO:0000256" key="6">
    <source>
        <dbReference type="SAM" id="MobiDB-lite"/>
    </source>
</evidence>
<keyword evidence="9" id="KW-1185">Reference proteome</keyword>
<dbReference type="Pfam" id="PF00307">
    <property type="entry name" value="CH"/>
    <property type="match status" value="1"/>
</dbReference>
<dbReference type="InterPro" id="IPR000048">
    <property type="entry name" value="IQ_motif_EF-hand-BS"/>
</dbReference>
<feature type="compositionally biased region" description="Polar residues" evidence="6">
    <location>
        <begin position="864"/>
        <end position="873"/>
    </location>
</feature>
<dbReference type="PANTHER" id="PTHR22706:SF1">
    <property type="entry name" value="ASSEMBLY FACTOR FOR SPINDLE MICROTUBULES"/>
    <property type="match status" value="1"/>
</dbReference>
<dbReference type="InterPro" id="IPR011989">
    <property type="entry name" value="ARM-like"/>
</dbReference>
<evidence type="ECO:0000256" key="5">
    <source>
        <dbReference type="SAM" id="Coils"/>
    </source>
</evidence>
<proteinExistence type="predicted"/>